<dbReference type="InterPro" id="IPR036168">
    <property type="entry name" value="AP2_Mu_C_sf"/>
</dbReference>
<feature type="non-terminal residue" evidence="5">
    <location>
        <position position="75"/>
    </location>
</feature>
<feature type="domain" description="MHD" evidence="4">
    <location>
        <begin position="35"/>
        <end position="75"/>
    </location>
</feature>
<name>A0ABV0MYM4_9TELE</name>
<dbReference type="InterPro" id="IPR028565">
    <property type="entry name" value="MHD"/>
</dbReference>
<dbReference type="Pfam" id="PF00928">
    <property type="entry name" value="Adap_comp_sub"/>
    <property type="match status" value="1"/>
</dbReference>
<dbReference type="InterPro" id="IPR050431">
    <property type="entry name" value="Adaptor_comp_med_subunit"/>
</dbReference>
<organism evidence="5 6">
    <name type="scientific">Goodea atripinnis</name>
    <dbReference type="NCBI Taxonomy" id="208336"/>
    <lineage>
        <taxon>Eukaryota</taxon>
        <taxon>Metazoa</taxon>
        <taxon>Chordata</taxon>
        <taxon>Craniata</taxon>
        <taxon>Vertebrata</taxon>
        <taxon>Euteleostomi</taxon>
        <taxon>Actinopterygii</taxon>
        <taxon>Neopterygii</taxon>
        <taxon>Teleostei</taxon>
        <taxon>Neoteleostei</taxon>
        <taxon>Acanthomorphata</taxon>
        <taxon>Ovalentaria</taxon>
        <taxon>Atherinomorphae</taxon>
        <taxon>Cyprinodontiformes</taxon>
        <taxon>Goodeidae</taxon>
        <taxon>Goodea</taxon>
    </lineage>
</organism>
<dbReference type="InterPro" id="IPR011012">
    <property type="entry name" value="Longin-like_dom_sf"/>
</dbReference>
<keyword evidence="3" id="KW-0472">Membrane</keyword>
<dbReference type="EMBL" id="JAHRIO010016593">
    <property type="protein sequence ID" value="MEQ2163709.1"/>
    <property type="molecule type" value="Genomic_DNA"/>
</dbReference>
<evidence type="ECO:0000313" key="6">
    <source>
        <dbReference type="Proteomes" id="UP001476798"/>
    </source>
</evidence>
<proteinExistence type="predicted"/>
<dbReference type="PANTHER" id="PTHR10529">
    <property type="entry name" value="AP COMPLEX SUBUNIT MU"/>
    <property type="match status" value="1"/>
</dbReference>
<evidence type="ECO:0000256" key="1">
    <source>
        <dbReference type="ARBA" id="ARBA00004308"/>
    </source>
</evidence>
<gene>
    <name evidence="5" type="ORF">GOODEAATRI_033094</name>
</gene>
<accession>A0ABV0MYM4</accession>
<dbReference type="SUPFAM" id="SSF49447">
    <property type="entry name" value="Second domain of Mu2 adaptin subunit (ap50) of ap2 adaptor"/>
    <property type="match status" value="1"/>
</dbReference>
<reference evidence="5 6" key="1">
    <citation type="submission" date="2021-06" db="EMBL/GenBank/DDBJ databases">
        <authorList>
            <person name="Palmer J.M."/>
        </authorList>
    </citation>
    <scope>NUCLEOTIDE SEQUENCE [LARGE SCALE GENOMIC DNA]</scope>
    <source>
        <strain evidence="5 6">GA_2019</strain>
        <tissue evidence="5">Muscle</tissue>
    </source>
</reference>
<comment type="caution">
    <text evidence="5">The sequence shown here is derived from an EMBL/GenBank/DDBJ whole genome shotgun (WGS) entry which is preliminary data.</text>
</comment>
<feature type="non-terminal residue" evidence="5">
    <location>
        <position position="1"/>
    </location>
</feature>
<evidence type="ECO:0000256" key="3">
    <source>
        <dbReference type="ARBA" id="ARBA00023136"/>
    </source>
</evidence>
<evidence type="ECO:0000313" key="5">
    <source>
        <dbReference type="EMBL" id="MEQ2163709.1"/>
    </source>
</evidence>
<sequence>LSALVKDYCGSLSEKAVQMNFALIYELLDEVLGGKSEIFVDVIERMSVVIGSNGVLMKVDIEGEIRVKCYMPSCS</sequence>
<dbReference type="Gene3D" id="2.60.40.1170">
    <property type="entry name" value="Mu homology domain, subdomain B"/>
    <property type="match status" value="1"/>
</dbReference>
<dbReference type="PROSITE" id="PS51072">
    <property type="entry name" value="MHD"/>
    <property type="match status" value="1"/>
</dbReference>
<keyword evidence="6" id="KW-1185">Reference proteome</keyword>
<dbReference type="SUPFAM" id="SSF64356">
    <property type="entry name" value="SNARE-like"/>
    <property type="match status" value="1"/>
</dbReference>
<evidence type="ECO:0000256" key="2">
    <source>
        <dbReference type="ARBA" id="ARBA00022448"/>
    </source>
</evidence>
<dbReference type="Proteomes" id="UP001476798">
    <property type="component" value="Unassembled WGS sequence"/>
</dbReference>
<evidence type="ECO:0000259" key="4">
    <source>
        <dbReference type="PROSITE" id="PS51072"/>
    </source>
</evidence>
<dbReference type="Gene3D" id="3.30.450.60">
    <property type="match status" value="1"/>
</dbReference>
<protein>
    <recommendedName>
        <fullName evidence="4">MHD domain-containing protein</fullName>
    </recommendedName>
</protein>
<keyword evidence="2" id="KW-0813">Transport</keyword>
<comment type="subcellular location">
    <subcellularLocation>
        <location evidence="1">Endomembrane system</location>
    </subcellularLocation>
</comment>